<keyword evidence="5" id="KW-0326">Glycosidase</keyword>
<dbReference type="InterPro" id="IPR025705">
    <property type="entry name" value="Beta_hexosaminidase_sua/sub"/>
</dbReference>
<dbReference type="Proteomes" id="UP000010433">
    <property type="component" value="Unassembled WGS sequence"/>
</dbReference>
<evidence type="ECO:0000313" key="12">
    <source>
        <dbReference type="Proteomes" id="UP000010433"/>
    </source>
</evidence>
<evidence type="ECO:0000259" key="8">
    <source>
        <dbReference type="Pfam" id="PF00728"/>
    </source>
</evidence>
<feature type="active site" description="Proton donor" evidence="6">
    <location>
        <position position="333"/>
    </location>
</feature>
<dbReference type="EC" id="3.2.1.52" evidence="3"/>
<dbReference type="Pfam" id="PF00728">
    <property type="entry name" value="Glyco_hydro_20"/>
    <property type="match status" value="1"/>
</dbReference>
<keyword evidence="4 11" id="KW-0378">Hydrolase</keyword>
<dbReference type="Gene3D" id="2.60.120.260">
    <property type="entry name" value="Galactose-binding domain-like"/>
    <property type="match status" value="1"/>
</dbReference>
<dbReference type="OrthoDB" id="1090159at2"/>
<dbReference type="PATRIC" id="fig|1127699.3.peg.203"/>
<dbReference type="InterPro" id="IPR000421">
    <property type="entry name" value="FA58C"/>
</dbReference>
<comment type="catalytic activity">
    <reaction evidence="1">
        <text>Hydrolysis of terminal non-reducing N-acetyl-D-hexosamine residues in N-acetyl-beta-D-hexosaminides.</text>
        <dbReference type="EC" id="3.2.1.52"/>
    </reaction>
</comment>
<dbReference type="Pfam" id="PF02838">
    <property type="entry name" value="Glyco_hydro_20b"/>
    <property type="match status" value="1"/>
</dbReference>
<evidence type="ECO:0000256" key="4">
    <source>
        <dbReference type="ARBA" id="ARBA00022801"/>
    </source>
</evidence>
<accession>L1NJH3</accession>
<dbReference type="Pfam" id="PF00754">
    <property type="entry name" value="F5_F8_type_C"/>
    <property type="match status" value="1"/>
</dbReference>
<dbReference type="EMBL" id="AMEP01000028">
    <property type="protein sequence ID" value="EKY03679.1"/>
    <property type="molecule type" value="Genomic_DNA"/>
</dbReference>
<dbReference type="InterPro" id="IPR015883">
    <property type="entry name" value="Glyco_hydro_20_cat"/>
</dbReference>
<comment type="similarity">
    <text evidence="2">Belongs to the glycosyl hydrolase 20 family.</text>
</comment>
<dbReference type="InterPro" id="IPR029018">
    <property type="entry name" value="Hex-like_dom2"/>
</dbReference>
<dbReference type="GO" id="GO:0016020">
    <property type="term" value="C:membrane"/>
    <property type="evidence" value="ECO:0007669"/>
    <property type="project" value="TreeGrafter"/>
</dbReference>
<evidence type="ECO:0000313" key="11">
    <source>
        <dbReference type="EMBL" id="EKY03679.1"/>
    </source>
</evidence>
<keyword evidence="7" id="KW-0732">Signal</keyword>
<evidence type="ECO:0000256" key="2">
    <source>
        <dbReference type="ARBA" id="ARBA00006285"/>
    </source>
</evidence>
<dbReference type="AlphaFoldDB" id="L1NJH3"/>
<comment type="caution">
    <text evidence="11">The sequence shown here is derived from an EMBL/GenBank/DDBJ whole genome shotgun (WGS) entry which is preliminary data.</text>
</comment>
<feature type="domain" description="Glycoside hydrolase family 20 catalytic" evidence="8">
    <location>
        <begin position="159"/>
        <end position="508"/>
    </location>
</feature>
<evidence type="ECO:0000256" key="7">
    <source>
        <dbReference type="SAM" id="SignalP"/>
    </source>
</evidence>
<reference evidence="11 12" key="1">
    <citation type="submission" date="2012-05" db="EMBL/GenBank/DDBJ databases">
        <authorList>
            <person name="Weinstock G."/>
            <person name="Sodergren E."/>
            <person name="Lobos E.A."/>
            <person name="Fulton L."/>
            <person name="Fulton R."/>
            <person name="Courtney L."/>
            <person name="Fronick C."/>
            <person name="O'Laughlin M."/>
            <person name="Godfrey J."/>
            <person name="Wilson R.M."/>
            <person name="Miner T."/>
            <person name="Farmer C."/>
            <person name="Delehaunty K."/>
            <person name="Cordes M."/>
            <person name="Minx P."/>
            <person name="Tomlinson C."/>
            <person name="Chen J."/>
            <person name="Wollam A."/>
            <person name="Pepin K.H."/>
            <person name="Bhonagiri V."/>
            <person name="Zhang X."/>
            <person name="Suruliraj S."/>
            <person name="Warren W."/>
            <person name="Mitreva M."/>
            <person name="Mardis E.R."/>
            <person name="Wilson R.K."/>
        </authorList>
    </citation>
    <scope>NUCLEOTIDE SEQUENCE [LARGE SCALE GENOMIC DNA]</scope>
    <source>
        <strain evidence="11 12">F0055</strain>
    </source>
</reference>
<sequence length="774" mass="87205">MRKTILMAAFALLCVAVSLAQRVKTTANYRVIPLPRQIQMLKTPGFTLNAQTRIVYPKGNEVLKKDAQMLSDYLFDMTRIRLVTTSNRAAKNVIVLATGLQNDNKEAYRLRVNKDKIEINGATAAGTFYGIQTLRKSVSIVRAQQVVFPAAVITDSPRFAYRGAMLDVARHFFNMDEVKNFIDILALHNINRFHWHLTDDQGWRIEIKKYPRLTEVSAFRPETVIDNDARTFDGKPHGGFYTQQQARDIVKYAADRNIMVVPEIDMPGHMVGALAAYPELGCTGGPYKVRNYWGIAEEVLCAGNDKTLQFAKDVLAEVMDVFPGDYINIGGDECIKKNWEKCPKCQAKIKEMNLKADGRHTAEQRLQSYFMSAVADFITSKGRKVAGWDEILEGGIAPNATVLSWRGMEGGIEAARLGHDAIMCPTSHMYFDYYQTEDRENEPVAFNGFIPIEKTYSFNPVAPELTAQEAKHIIGVQANVWTEHIETYSHVQYMLLPRLAAASEVQWTMPESKNFDDFANRMPQLLIIYNSKGYNYGKHLFNVKMEVSPASQPRSVLVKLLALKSAKIYYTLDGTTPTKQSTLYTRPFVVGQSCTLKAVAVYPELTTQVLTENFMLSKSTMCPIKFNVKPHPAYAGSSEHELVNGLYGSYIYKTGKWLGYAGEDLDVVLDLGQSTTIDRVKVNTLVNAGAWIMPARGVILSVSDDGTHFKEVYNQPYPPMEANRPQYLDAKNITLPHLSARYLQVKVLSERSMPDWHRYKGKTAFVFVDEISVE</sequence>
<dbReference type="CDD" id="cd06563">
    <property type="entry name" value="GH20_chitobiase-like"/>
    <property type="match status" value="1"/>
</dbReference>
<evidence type="ECO:0000259" key="10">
    <source>
        <dbReference type="Pfam" id="PF02838"/>
    </source>
</evidence>
<dbReference type="InterPro" id="IPR008979">
    <property type="entry name" value="Galactose-bd-like_sf"/>
</dbReference>
<dbReference type="HOGENOM" id="CLU_007082_5_0_10"/>
<dbReference type="SUPFAM" id="SSF55545">
    <property type="entry name" value="beta-N-acetylhexosaminidase-like domain"/>
    <property type="match status" value="1"/>
</dbReference>
<gene>
    <name evidence="11" type="ORF">HMPREF9151_00232</name>
</gene>
<name>L1NJH3_9BACT</name>
<feature type="domain" description="Beta-hexosaminidase bacterial type N-terminal" evidence="10">
    <location>
        <begin position="29"/>
        <end position="155"/>
    </location>
</feature>
<dbReference type="GO" id="GO:0005975">
    <property type="term" value="P:carbohydrate metabolic process"/>
    <property type="evidence" value="ECO:0007669"/>
    <property type="project" value="InterPro"/>
</dbReference>
<dbReference type="SUPFAM" id="SSF49785">
    <property type="entry name" value="Galactose-binding domain-like"/>
    <property type="match status" value="1"/>
</dbReference>
<evidence type="ECO:0000256" key="5">
    <source>
        <dbReference type="ARBA" id="ARBA00023295"/>
    </source>
</evidence>
<dbReference type="GO" id="GO:0030203">
    <property type="term" value="P:glycosaminoglycan metabolic process"/>
    <property type="evidence" value="ECO:0007669"/>
    <property type="project" value="TreeGrafter"/>
</dbReference>
<feature type="signal peptide" evidence="7">
    <location>
        <begin position="1"/>
        <end position="20"/>
    </location>
</feature>
<dbReference type="Gene3D" id="3.30.379.10">
    <property type="entry name" value="Chitobiase/beta-hexosaminidase domain 2-like"/>
    <property type="match status" value="1"/>
</dbReference>
<dbReference type="Gene3D" id="3.20.20.80">
    <property type="entry name" value="Glycosidases"/>
    <property type="match status" value="1"/>
</dbReference>
<dbReference type="PRINTS" id="PR00738">
    <property type="entry name" value="GLHYDRLASE20"/>
</dbReference>
<dbReference type="InterPro" id="IPR026876">
    <property type="entry name" value="Fn3_assoc_repeat"/>
</dbReference>
<keyword evidence="12" id="KW-1185">Reference proteome</keyword>
<dbReference type="PANTHER" id="PTHR22600:SF57">
    <property type="entry name" value="BETA-N-ACETYLHEXOSAMINIDASE"/>
    <property type="match status" value="1"/>
</dbReference>
<dbReference type="InterPro" id="IPR015882">
    <property type="entry name" value="HEX_bac_N"/>
</dbReference>
<evidence type="ECO:0000256" key="1">
    <source>
        <dbReference type="ARBA" id="ARBA00001231"/>
    </source>
</evidence>
<evidence type="ECO:0000259" key="9">
    <source>
        <dbReference type="Pfam" id="PF00754"/>
    </source>
</evidence>
<proteinExistence type="inferred from homology"/>
<feature type="chain" id="PRO_5003954682" description="beta-N-acetylhexosaminidase" evidence="7">
    <location>
        <begin position="21"/>
        <end position="774"/>
    </location>
</feature>
<dbReference type="InterPro" id="IPR017853">
    <property type="entry name" value="GH"/>
</dbReference>
<dbReference type="RefSeq" id="WP_009163407.1">
    <property type="nucleotide sequence ID" value="NZ_KB291028.1"/>
</dbReference>
<evidence type="ECO:0000256" key="3">
    <source>
        <dbReference type="ARBA" id="ARBA00012663"/>
    </source>
</evidence>
<dbReference type="STRING" id="1127699.HMPREF9151_00232"/>
<dbReference type="GO" id="GO:0004563">
    <property type="term" value="F:beta-N-acetylhexosaminidase activity"/>
    <property type="evidence" value="ECO:0007669"/>
    <property type="project" value="UniProtKB-EC"/>
</dbReference>
<dbReference type="PANTHER" id="PTHR22600">
    <property type="entry name" value="BETA-HEXOSAMINIDASE"/>
    <property type="match status" value="1"/>
</dbReference>
<organism evidence="11 12">
    <name type="scientific">Hoylesella saccharolytica F0055</name>
    <dbReference type="NCBI Taxonomy" id="1127699"/>
    <lineage>
        <taxon>Bacteria</taxon>
        <taxon>Pseudomonadati</taxon>
        <taxon>Bacteroidota</taxon>
        <taxon>Bacteroidia</taxon>
        <taxon>Bacteroidales</taxon>
        <taxon>Prevotellaceae</taxon>
        <taxon>Hoylesella</taxon>
    </lineage>
</organism>
<protein>
    <recommendedName>
        <fullName evidence="3">beta-N-acetylhexosaminidase</fullName>
        <ecNumber evidence="3">3.2.1.52</ecNumber>
    </recommendedName>
</protein>
<feature type="domain" description="F5/8 type C" evidence="9">
    <location>
        <begin position="655"/>
        <end position="751"/>
    </location>
</feature>
<evidence type="ECO:0000256" key="6">
    <source>
        <dbReference type="PIRSR" id="PIRSR625705-1"/>
    </source>
</evidence>
<dbReference type="SUPFAM" id="SSF51445">
    <property type="entry name" value="(Trans)glycosidases"/>
    <property type="match status" value="1"/>
</dbReference>
<dbReference type="Pfam" id="PF13287">
    <property type="entry name" value="Fn3_assoc"/>
    <property type="match status" value="1"/>
</dbReference>